<feature type="transmembrane region" description="Helical" evidence="5">
    <location>
        <begin position="263"/>
        <end position="286"/>
    </location>
</feature>
<dbReference type="Pfam" id="PF00892">
    <property type="entry name" value="EamA"/>
    <property type="match status" value="2"/>
</dbReference>
<dbReference type="EMBL" id="CP060714">
    <property type="protein sequence ID" value="QNN59267.1"/>
    <property type="molecule type" value="Genomic_DNA"/>
</dbReference>
<dbReference type="RefSeq" id="WP_187600280.1">
    <property type="nucleotide sequence ID" value="NZ_CP060714.1"/>
</dbReference>
<evidence type="ECO:0000256" key="4">
    <source>
        <dbReference type="ARBA" id="ARBA00023136"/>
    </source>
</evidence>
<feature type="transmembrane region" description="Helical" evidence="5">
    <location>
        <begin position="238"/>
        <end position="257"/>
    </location>
</feature>
<name>A0A7G9RUJ2_9BURK</name>
<accession>A0A7G9RUJ2</accession>
<proteinExistence type="predicted"/>
<feature type="transmembrane region" description="Helical" evidence="5">
    <location>
        <begin position="33"/>
        <end position="50"/>
    </location>
</feature>
<feature type="transmembrane region" description="Helical" evidence="5">
    <location>
        <begin position="85"/>
        <end position="107"/>
    </location>
</feature>
<feature type="transmembrane region" description="Helical" evidence="5">
    <location>
        <begin position="140"/>
        <end position="160"/>
    </location>
</feature>
<feature type="domain" description="EamA" evidence="6">
    <location>
        <begin position="6"/>
        <end position="130"/>
    </location>
</feature>
<keyword evidence="8" id="KW-1185">Reference proteome</keyword>
<reference evidence="7 8" key="1">
    <citation type="submission" date="2020-08" db="EMBL/GenBank/DDBJ databases">
        <title>Genome sequence of Diaphorobacter ruginosibacter DSM 27467T.</title>
        <authorList>
            <person name="Hyun D.-W."/>
            <person name="Bae J.-W."/>
        </authorList>
    </citation>
    <scope>NUCLEOTIDE SEQUENCE [LARGE SCALE GENOMIC DNA]</scope>
    <source>
        <strain evidence="7 8">DSM 27467</strain>
    </source>
</reference>
<keyword evidence="4 5" id="KW-0472">Membrane</keyword>
<dbReference type="GO" id="GO:0016020">
    <property type="term" value="C:membrane"/>
    <property type="evidence" value="ECO:0007669"/>
    <property type="project" value="UniProtKB-SubCell"/>
</dbReference>
<evidence type="ECO:0000313" key="8">
    <source>
        <dbReference type="Proteomes" id="UP000515811"/>
    </source>
</evidence>
<dbReference type="Proteomes" id="UP000515811">
    <property type="component" value="Chromosome"/>
</dbReference>
<dbReference type="PANTHER" id="PTHR32322">
    <property type="entry name" value="INNER MEMBRANE TRANSPORTER"/>
    <property type="match status" value="1"/>
</dbReference>
<gene>
    <name evidence="7" type="ORF">H9K76_11065</name>
</gene>
<dbReference type="InterPro" id="IPR050638">
    <property type="entry name" value="AA-Vitamin_Transporters"/>
</dbReference>
<organism evidence="7 8">
    <name type="scientific">Diaphorobacter ruginosibacter</name>
    <dbReference type="NCBI Taxonomy" id="1715720"/>
    <lineage>
        <taxon>Bacteria</taxon>
        <taxon>Pseudomonadati</taxon>
        <taxon>Pseudomonadota</taxon>
        <taxon>Betaproteobacteria</taxon>
        <taxon>Burkholderiales</taxon>
        <taxon>Comamonadaceae</taxon>
        <taxon>Diaphorobacter</taxon>
    </lineage>
</organism>
<feature type="domain" description="EamA" evidence="6">
    <location>
        <begin position="141"/>
        <end position="280"/>
    </location>
</feature>
<evidence type="ECO:0000256" key="3">
    <source>
        <dbReference type="ARBA" id="ARBA00022989"/>
    </source>
</evidence>
<dbReference type="KEGG" id="drg:H9K76_11065"/>
<feature type="transmembrane region" description="Helical" evidence="5">
    <location>
        <begin position="57"/>
        <end position="79"/>
    </location>
</feature>
<keyword evidence="3 5" id="KW-1133">Transmembrane helix</keyword>
<keyword evidence="2 5" id="KW-0812">Transmembrane</keyword>
<comment type="subcellular location">
    <subcellularLocation>
        <location evidence="1">Membrane</location>
        <topology evidence="1">Multi-pass membrane protein</topology>
    </subcellularLocation>
</comment>
<dbReference type="InterPro" id="IPR037185">
    <property type="entry name" value="EmrE-like"/>
</dbReference>
<dbReference type="PANTHER" id="PTHR32322:SF9">
    <property type="entry name" value="AMINO-ACID METABOLITE EFFLUX PUMP-RELATED"/>
    <property type="match status" value="1"/>
</dbReference>
<dbReference type="InterPro" id="IPR000620">
    <property type="entry name" value="EamA_dom"/>
</dbReference>
<evidence type="ECO:0000256" key="5">
    <source>
        <dbReference type="SAM" id="Phobius"/>
    </source>
</evidence>
<dbReference type="SUPFAM" id="SSF103481">
    <property type="entry name" value="Multidrug resistance efflux transporter EmrE"/>
    <property type="match status" value="2"/>
</dbReference>
<evidence type="ECO:0000313" key="7">
    <source>
        <dbReference type="EMBL" id="QNN59267.1"/>
    </source>
</evidence>
<feature type="transmembrane region" description="Helical" evidence="5">
    <location>
        <begin position="205"/>
        <end position="226"/>
    </location>
</feature>
<protein>
    <submittedName>
        <fullName evidence="7">EamA family transporter</fullName>
    </submittedName>
</protein>
<evidence type="ECO:0000256" key="1">
    <source>
        <dbReference type="ARBA" id="ARBA00004141"/>
    </source>
</evidence>
<evidence type="ECO:0000256" key="2">
    <source>
        <dbReference type="ARBA" id="ARBA00022692"/>
    </source>
</evidence>
<evidence type="ECO:0000259" key="6">
    <source>
        <dbReference type="Pfam" id="PF00892"/>
    </source>
</evidence>
<feature type="transmembrane region" description="Helical" evidence="5">
    <location>
        <begin position="172"/>
        <end position="190"/>
    </location>
</feature>
<dbReference type="AlphaFoldDB" id="A0A7G9RUJ2"/>
<feature type="transmembrane region" description="Helical" evidence="5">
    <location>
        <begin position="116"/>
        <end position="134"/>
    </location>
</feature>
<dbReference type="Gene3D" id="1.10.3730.20">
    <property type="match status" value="1"/>
</dbReference>
<feature type="transmembrane region" description="Helical" evidence="5">
    <location>
        <begin position="7"/>
        <end position="27"/>
    </location>
</feature>
<sequence length="306" mass="32393">MKRQHIALAVMVAAIWGVNFSVIRIGLGSFPPIFLVAVRFMIVALPVLFLPRPQVPWPRMVAIATTLFIGQFTLLFLSMSHGMPAGLASVVLQAQAFLTMGFAALLFKERLRGQHVAGMLLACAGLALIASTAGGAQLSLLGFVLCVAAAACWAMGNVLLRGTGSADMMALMAWLSLVPPIPLFALSLVMEGPGRIAHAVTHIDGGGVFAVLYLSILSTTVGYGVWGKLIRQYPAAQVTPYALLVPVFGMLASGVLLGERFSAQQWGGVAMVLMALAVLLGSRAWLGRLIARLVQLVDRSTDSRPS</sequence>